<protein>
    <submittedName>
        <fullName evidence="2">Uncharacterized protein</fullName>
    </submittedName>
</protein>
<organism evidence="2 3">
    <name type="scientific">Prosthecobacter algae</name>
    <dbReference type="NCBI Taxonomy" id="1144682"/>
    <lineage>
        <taxon>Bacteria</taxon>
        <taxon>Pseudomonadati</taxon>
        <taxon>Verrucomicrobiota</taxon>
        <taxon>Verrucomicrobiia</taxon>
        <taxon>Verrucomicrobiales</taxon>
        <taxon>Verrucomicrobiaceae</taxon>
        <taxon>Prosthecobacter</taxon>
    </lineage>
</organism>
<name>A0ABP9PBH5_9BACT</name>
<feature type="region of interest" description="Disordered" evidence="1">
    <location>
        <begin position="135"/>
        <end position="161"/>
    </location>
</feature>
<comment type="caution">
    <text evidence="2">The sequence shown here is derived from an EMBL/GenBank/DDBJ whole genome shotgun (WGS) entry which is preliminary data.</text>
</comment>
<gene>
    <name evidence="2" type="ORF">GCM10023213_32910</name>
</gene>
<sequence length="173" mass="18761">MTALVDENHTIYHESLRRNMTGSNIISDFLTMGLTTSAAISTGVQATRALSAIATGTKGLGASINGHVLQQQTLSVILKAIHLKKEKVYAEMAVNFDKEATQYTLEDVLRDLGRYWESGLLLSGIAQIDSTVSQQTKQVETEQDKAAQKPSEKTTGKADAQKAQATLKAFSEM</sequence>
<evidence type="ECO:0000313" key="3">
    <source>
        <dbReference type="Proteomes" id="UP001499852"/>
    </source>
</evidence>
<dbReference type="Proteomes" id="UP001499852">
    <property type="component" value="Unassembled WGS sequence"/>
</dbReference>
<evidence type="ECO:0000256" key="1">
    <source>
        <dbReference type="SAM" id="MobiDB-lite"/>
    </source>
</evidence>
<evidence type="ECO:0000313" key="2">
    <source>
        <dbReference type="EMBL" id="GAA5143918.1"/>
    </source>
</evidence>
<dbReference type="EMBL" id="BAABIA010000006">
    <property type="protein sequence ID" value="GAA5143918.1"/>
    <property type="molecule type" value="Genomic_DNA"/>
</dbReference>
<feature type="compositionally biased region" description="Basic and acidic residues" evidence="1">
    <location>
        <begin position="139"/>
        <end position="160"/>
    </location>
</feature>
<keyword evidence="3" id="KW-1185">Reference proteome</keyword>
<accession>A0ABP9PBH5</accession>
<proteinExistence type="predicted"/>
<reference evidence="3" key="1">
    <citation type="journal article" date="2019" name="Int. J. Syst. Evol. Microbiol.">
        <title>The Global Catalogue of Microorganisms (GCM) 10K type strain sequencing project: providing services to taxonomists for standard genome sequencing and annotation.</title>
        <authorList>
            <consortium name="The Broad Institute Genomics Platform"/>
            <consortium name="The Broad Institute Genome Sequencing Center for Infectious Disease"/>
            <person name="Wu L."/>
            <person name="Ma J."/>
        </authorList>
    </citation>
    <scope>NUCLEOTIDE SEQUENCE [LARGE SCALE GENOMIC DNA]</scope>
    <source>
        <strain evidence="3">JCM 18053</strain>
    </source>
</reference>